<keyword evidence="1" id="KW-0732">Signal</keyword>
<feature type="chain" id="PRO_5029688143" evidence="1">
    <location>
        <begin position="22"/>
        <end position="361"/>
    </location>
</feature>
<gene>
    <name evidence="2" type="ORF">DGYR_LOCUS9174</name>
</gene>
<proteinExistence type="predicted"/>
<feature type="signal peptide" evidence="1">
    <location>
        <begin position="1"/>
        <end position="21"/>
    </location>
</feature>
<evidence type="ECO:0000256" key="1">
    <source>
        <dbReference type="SAM" id="SignalP"/>
    </source>
</evidence>
<comment type="caution">
    <text evidence="2">The sequence shown here is derived from an EMBL/GenBank/DDBJ whole genome shotgun (WGS) entry which is preliminary data.</text>
</comment>
<name>A0A7I8W0J1_9ANNE</name>
<dbReference type="Proteomes" id="UP000549394">
    <property type="component" value="Unassembled WGS sequence"/>
</dbReference>
<sequence>MIKRSAFFLITIALSMNLIAGEEFGFKPDCITIVEGGAGVKSTVKIGTFLTDVLVCTVQVPSSSVSLSSQLLIFTSGNRQKTLSFTATKGTVPDGKDSITIEVKLQCPTNELLEPIENTVLKLVIKKEGDSAEKDPHLTQLVKGMDESSSRVRKNICYDLYGNAGDQFEIISDRILESAVVLELRDDFYIGKVLLQTPLGFLNITTSSIFVPPRRRFRWQVAEDFSLNNQRNSFKIDFEIRDEYVMIGIKRGERSLNVRVLKVHQNIGKNYLNIMIDQSTSKGQELDKYHGGLFGEISNKQYRFYDPVQKDEHTAVVKINNRLVKSIFRERNFNEDQTCYFMNMNDILYPKSIEMFKRMIN</sequence>
<organism evidence="2 3">
    <name type="scientific">Dimorphilus gyrociliatus</name>
    <dbReference type="NCBI Taxonomy" id="2664684"/>
    <lineage>
        <taxon>Eukaryota</taxon>
        <taxon>Metazoa</taxon>
        <taxon>Spiralia</taxon>
        <taxon>Lophotrochozoa</taxon>
        <taxon>Annelida</taxon>
        <taxon>Polychaeta</taxon>
        <taxon>Polychaeta incertae sedis</taxon>
        <taxon>Dinophilidae</taxon>
        <taxon>Dimorphilus</taxon>
    </lineage>
</organism>
<protein>
    <submittedName>
        <fullName evidence="2">DgyrCDS9723</fullName>
    </submittedName>
</protein>
<reference evidence="2 3" key="1">
    <citation type="submission" date="2020-08" db="EMBL/GenBank/DDBJ databases">
        <authorList>
            <person name="Hejnol A."/>
        </authorList>
    </citation>
    <scope>NUCLEOTIDE SEQUENCE [LARGE SCALE GENOMIC DNA]</scope>
</reference>
<accession>A0A7I8W0J1</accession>
<dbReference type="AlphaFoldDB" id="A0A7I8W0J1"/>
<evidence type="ECO:0000313" key="3">
    <source>
        <dbReference type="Proteomes" id="UP000549394"/>
    </source>
</evidence>
<keyword evidence="3" id="KW-1185">Reference proteome</keyword>
<evidence type="ECO:0000313" key="2">
    <source>
        <dbReference type="EMBL" id="CAD5121188.1"/>
    </source>
</evidence>
<dbReference type="EMBL" id="CAJFCJ010000014">
    <property type="protein sequence ID" value="CAD5121188.1"/>
    <property type="molecule type" value="Genomic_DNA"/>
</dbReference>